<gene>
    <name evidence="10" type="primary">KIF23</name>
    <name evidence="10" type="ORF">Ciccas_008757</name>
</gene>
<dbReference type="GO" id="GO:0005524">
    <property type="term" value="F:ATP binding"/>
    <property type="evidence" value="ECO:0007669"/>
    <property type="project" value="UniProtKB-UniRule"/>
</dbReference>
<keyword evidence="4" id="KW-0206">Cytoskeleton</keyword>
<comment type="similarity">
    <text evidence="5 6">Belongs to the TRAFAC class myosin-kinesin ATPase superfamily. Kinesin family.</text>
</comment>
<dbReference type="Proteomes" id="UP001626550">
    <property type="component" value="Unassembled WGS sequence"/>
</dbReference>
<evidence type="ECO:0000259" key="9">
    <source>
        <dbReference type="PROSITE" id="PS50067"/>
    </source>
</evidence>
<dbReference type="AlphaFoldDB" id="A0ABD2PYZ7"/>
<proteinExistence type="inferred from homology"/>
<dbReference type="PANTHER" id="PTHR24115">
    <property type="entry name" value="KINESIN-RELATED"/>
    <property type="match status" value="1"/>
</dbReference>
<comment type="caution">
    <text evidence="10">The sequence shown here is derived from an EMBL/GenBank/DDBJ whole genome shotgun (WGS) entry which is preliminary data.</text>
</comment>
<dbReference type="GO" id="GO:0005874">
    <property type="term" value="C:microtubule"/>
    <property type="evidence" value="ECO:0007669"/>
    <property type="project" value="UniProtKB-KW"/>
</dbReference>
<dbReference type="InterPro" id="IPR038105">
    <property type="entry name" value="Kif23_Arf-bd_sf"/>
</dbReference>
<dbReference type="InterPro" id="IPR027640">
    <property type="entry name" value="Kinesin-like_fam"/>
</dbReference>
<name>A0ABD2PYZ7_9PLAT</name>
<dbReference type="PROSITE" id="PS50067">
    <property type="entry name" value="KINESIN_MOTOR_2"/>
    <property type="match status" value="1"/>
</dbReference>
<sequence>MCPVKVYCRIRPIEENPCIEVVDSETIKIRGLRGTCVKETEHTFSRIFGPSSSQSTVFSEVAAPLIEEFLGGHNSLLFTYGVTGSGKTFTMRGTPDSPGLLARSLDSIFNSLENCLVPKYSVKSDGQNSFFAQSESDALVDKQRLDYEKGVVNRRLFAEKVPENRDYEATRFDIAKSFGYSVFVTYYEVYNNYIYDLMLETSDSIKPITPSKVLREDTQRNVYVAGLVEREIRSADEGLALFQQGQKNRHMASTMLNHDSSRSHCVFSIKLVRTNIDSHYREIDLSNPGLRVSVLSLVDLAGSERTNRAQTKGDRLKEASSINNSLMNLRKCIQALRANQLSPGRSSRQIVPFRDSKLTHLFKNFFEGDGSVRMVICLRPVMAQTDEILHVLKFAEASQEVSTVRSADLDTPKTSSSGYHSIPDVSSDFKQMHEEFHAYIRDLTMSDSGIQDRVRALLALAEVDFSEDSDVPDQQLMAACDLLDEIVKLCEDQFYQMERAVLTQDDCEQLFSSQVLRKAEQQMQGMSWTQDADLKRLQTENAQLQAQLQRVEEQLGEKSSQLQQERGERLKQAETHRVLMRQMRDRTKVAEPVAPWTVSKMVRKLETPARVAAPPFNPRHRRKSKSVGESWIEHTEKNATPLGTILTPKLSRKRSTSRPNLKETASATNYLLQHQEAGPDGSLETKYYKGNVIPTAGGGASVIFDDVETLTQTSPLKTRSGLSLGGNNRNSNIKRKPSVEREVQWGCKKHKRNSTVKDREDSDEFRQSISPPRLLR</sequence>
<feature type="compositionally biased region" description="Low complexity" evidence="8">
    <location>
        <begin position="719"/>
        <end position="731"/>
    </location>
</feature>
<keyword evidence="6" id="KW-0493">Microtubule</keyword>
<feature type="domain" description="Kinesin motor" evidence="9">
    <location>
        <begin position="3"/>
        <end position="401"/>
    </location>
</feature>
<evidence type="ECO:0000256" key="4">
    <source>
        <dbReference type="ARBA" id="ARBA00023212"/>
    </source>
</evidence>
<dbReference type="PRINTS" id="PR00380">
    <property type="entry name" value="KINESINHEAVY"/>
</dbReference>
<evidence type="ECO:0000256" key="3">
    <source>
        <dbReference type="ARBA" id="ARBA00022840"/>
    </source>
</evidence>
<dbReference type="SUPFAM" id="SSF52540">
    <property type="entry name" value="P-loop containing nucleoside triphosphate hydrolases"/>
    <property type="match status" value="1"/>
</dbReference>
<evidence type="ECO:0000256" key="8">
    <source>
        <dbReference type="SAM" id="MobiDB-lite"/>
    </source>
</evidence>
<dbReference type="InterPro" id="IPR001752">
    <property type="entry name" value="Kinesin_motor_dom"/>
</dbReference>
<accession>A0ABD2PYZ7</accession>
<evidence type="ECO:0000313" key="11">
    <source>
        <dbReference type="Proteomes" id="UP001626550"/>
    </source>
</evidence>
<dbReference type="InterPro" id="IPR027417">
    <property type="entry name" value="P-loop_NTPase"/>
</dbReference>
<feature type="binding site" evidence="5">
    <location>
        <begin position="81"/>
        <end position="88"/>
    </location>
    <ligand>
        <name>ATP</name>
        <dbReference type="ChEBI" id="CHEBI:30616"/>
    </ligand>
</feature>
<reference evidence="10 11" key="1">
    <citation type="submission" date="2024-11" db="EMBL/GenBank/DDBJ databases">
        <title>Adaptive evolution of stress response genes in parasites aligns with host niche diversity.</title>
        <authorList>
            <person name="Hahn C."/>
            <person name="Resl P."/>
        </authorList>
    </citation>
    <scope>NUCLEOTIDE SEQUENCE [LARGE SCALE GENOMIC DNA]</scope>
    <source>
        <strain evidence="10">EGGRZ-B1_66</strain>
        <tissue evidence="10">Body</tissue>
    </source>
</reference>
<dbReference type="SMART" id="SM00129">
    <property type="entry name" value="KISc"/>
    <property type="match status" value="1"/>
</dbReference>
<dbReference type="InterPro" id="IPR032384">
    <property type="entry name" value="Kif23_Arf-bd"/>
</dbReference>
<comment type="subcellular location">
    <subcellularLocation>
        <location evidence="1">Cytoplasm</location>
        <location evidence="1">Cytoskeleton</location>
    </subcellularLocation>
</comment>
<dbReference type="GO" id="GO:0003774">
    <property type="term" value="F:cytoskeletal motor activity"/>
    <property type="evidence" value="ECO:0007669"/>
    <property type="project" value="UniProtKB-UniRule"/>
</dbReference>
<keyword evidence="11" id="KW-1185">Reference proteome</keyword>
<dbReference type="Gene3D" id="2.60.40.4330">
    <property type="entry name" value="Kinesin-like protein Kif23, Arf6-interacting domain"/>
    <property type="match status" value="1"/>
</dbReference>
<feature type="region of interest" description="Disordered" evidence="8">
    <location>
        <begin position="717"/>
        <end position="776"/>
    </location>
</feature>
<feature type="coiled-coil region" evidence="7">
    <location>
        <begin position="534"/>
        <end position="568"/>
    </location>
</feature>
<keyword evidence="2 5" id="KW-0547">Nucleotide-binding</keyword>
<dbReference type="EMBL" id="JBJKFK010001613">
    <property type="protein sequence ID" value="KAL3312650.1"/>
    <property type="molecule type" value="Genomic_DNA"/>
</dbReference>
<evidence type="ECO:0000256" key="2">
    <source>
        <dbReference type="ARBA" id="ARBA00022741"/>
    </source>
</evidence>
<evidence type="ECO:0000313" key="10">
    <source>
        <dbReference type="EMBL" id="KAL3312650.1"/>
    </source>
</evidence>
<evidence type="ECO:0000256" key="7">
    <source>
        <dbReference type="SAM" id="Coils"/>
    </source>
</evidence>
<feature type="compositionally biased region" description="Basic and acidic residues" evidence="8">
    <location>
        <begin position="755"/>
        <end position="766"/>
    </location>
</feature>
<dbReference type="InterPro" id="IPR019821">
    <property type="entry name" value="Kinesin_motor_CS"/>
</dbReference>
<dbReference type="Pfam" id="PF16540">
    <property type="entry name" value="MKLP1_Arf_bdg"/>
    <property type="match status" value="1"/>
</dbReference>
<keyword evidence="5 6" id="KW-0505">Motor protein</keyword>
<keyword evidence="3 5" id="KW-0067">ATP-binding</keyword>
<dbReference type="Pfam" id="PF00225">
    <property type="entry name" value="Kinesin"/>
    <property type="match status" value="1"/>
</dbReference>
<feature type="region of interest" description="Disordered" evidence="8">
    <location>
        <begin position="612"/>
        <end position="633"/>
    </location>
</feature>
<keyword evidence="4" id="KW-0963">Cytoplasm</keyword>
<dbReference type="InterPro" id="IPR036961">
    <property type="entry name" value="Kinesin_motor_dom_sf"/>
</dbReference>
<evidence type="ECO:0000256" key="6">
    <source>
        <dbReference type="RuleBase" id="RU000394"/>
    </source>
</evidence>
<keyword evidence="7" id="KW-0175">Coiled coil</keyword>
<organism evidence="10 11">
    <name type="scientific">Cichlidogyrus casuarinus</name>
    <dbReference type="NCBI Taxonomy" id="1844966"/>
    <lineage>
        <taxon>Eukaryota</taxon>
        <taxon>Metazoa</taxon>
        <taxon>Spiralia</taxon>
        <taxon>Lophotrochozoa</taxon>
        <taxon>Platyhelminthes</taxon>
        <taxon>Monogenea</taxon>
        <taxon>Monopisthocotylea</taxon>
        <taxon>Dactylogyridea</taxon>
        <taxon>Ancyrocephalidae</taxon>
        <taxon>Cichlidogyrus</taxon>
    </lineage>
</organism>
<dbReference type="PROSITE" id="PS00411">
    <property type="entry name" value="KINESIN_MOTOR_1"/>
    <property type="match status" value="1"/>
</dbReference>
<dbReference type="Gene3D" id="3.40.850.10">
    <property type="entry name" value="Kinesin motor domain"/>
    <property type="match status" value="1"/>
</dbReference>
<evidence type="ECO:0000256" key="5">
    <source>
        <dbReference type="PROSITE-ProRule" id="PRU00283"/>
    </source>
</evidence>
<protein>
    <recommendedName>
        <fullName evidence="6">Kinesin-like protein</fullName>
    </recommendedName>
</protein>
<dbReference type="PANTHER" id="PTHR24115:SF600">
    <property type="entry name" value="KINESIN-LIKE PROTEIN KIF23"/>
    <property type="match status" value="1"/>
</dbReference>
<evidence type="ECO:0000256" key="1">
    <source>
        <dbReference type="ARBA" id="ARBA00004245"/>
    </source>
</evidence>